<evidence type="ECO:0000256" key="1">
    <source>
        <dbReference type="SAM" id="Coils"/>
    </source>
</evidence>
<gene>
    <name evidence="2" type="ORF">C0Q88_14875</name>
</gene>
<dbReference type="AlphaFoldDB" id="A0A2N4TQG3"/>
<evidence type="ECO:0000313" key="2">
    <source>
        <dbReference type="EMBL" id="PLC41889.1"/>
    </source>
</evidence>
<feature type="coiled-coil region" evidence="1">
    <location>
        <begin position="125"/>
        <end position="152"/>
    </location>
</feature>
<comment type="caution">
    <text evidence="2">The sequence shown here is derived from an EMBL/GenBank/DDBJ whole genome shotgun (WGS) entry which is preliminary data.</text>
</comment>
<name>A0A2N4TQG3_RALPI</name>
<organism evidence="2 3">
    <name type="scientific">Ralstonia pickettii</name>
    <name type="common">Burkholderia pickettii</name>
    <dbReference type="NCBI Taxonomy" id="329"/>
    <lineage>
        <taxon>Bacteria</taxon>
        <taxon>Pseudomonadati</taxon>
        <taxon>Pseudomonadota</taxon>
        <taxon>Betaproteobacteria</taxon>
        <taxon>Burkholderiales</taxon>
        <taxon>Burkholderiaceae</taxon>
        <taxon>Ralstonia</taxon>
    </lineage>
</organism>
<dbReference type="EMBL" id="PKQE01000003">
    <property type="protein sequence ID" value="PLC41889.1"/>
    <property type="molecule type" value="Genomic_DNA"/>
</dbReference>
<proteinExistence type="predicted"/>
<dbReference type="OrthoDB" id="8929867at2"/>
<sequence length="164" mass="17434">MSDVLRQLARVREARKLGAVARAQKQAALVAQAAAQNAAAQQGLQQTVSARSAHDAAIEQAVREDARSAVALLCGANAARLALDRAIVEAHVESQQTGTALAAEQMAQARAQRHVARANAKCEAVDRAEQRVVAAQRRAAEWQEEDAALEAQLARQCGRHTTTA</sequence>
<reference evidence="2 3" key="1">
    <citation type="submission" date="2017-12" db="EMBL/GenBank/DDBJ databases">
        <title>Draft genome sequence of Ralstonia pickettii 52.</title>
        <authorList>
            <person name="Zheng B."/>
        </authorList>
    </citation>
    <scope>NUCLEOTIDE SEQUENCE [LARGE SCALE GENOMIC DNA]</scope>
    <source>
        <strain evidence="2 3">52</strain>
    </source>
</reference>
<evidence type="ECO:0000313" key="3">
    <source>
        <dbReference type="Proteomes" id="UP000234456"/>
    </source>
</evidence>
<dbReference type="RefSeq" id="WP_102066262.1">
    <property type="nucleotide sequence ID" value="NZ_PKQE01000003.1"/>
</dbReference>
<accession>A0A2N4TQG3</accession>
<dbReference type="Proteomes" id="UP000234456">
    <property type="component" value="Unassembled WGS sequence"/>
</dbReference>
<keyword evidence="1" id="KW-0175">Coiled coil</keyword>
<protein>
    <submittedName>
        <fullName evidence="2">Uncharacterized protein</fullName>
    </submittedName>
</protein>